<dbReference type="EMBL" id="JACHHJ010000006">
    <property type="protein sequence ID" value="MBB6451319.1"/>
    <property type="molecule type" value="Genomic_DNA"/>
</dbReference>
<comment type="caution">
    <text evidence="12">The sequence shown here is derived from an EMBL/GenBank/DDBJ whole genome shotgun (WGS) entry which is preliminary data.</text>
</comment>
<keyword evidence="13" id="KW-1185">Reference proteome</keyword>
<dbReference type="GO" id="GO:0005997">
    <property type="term" value="P:xylulose metabolic process"/>
    <property type="evidence" value="ECO:0007669"/>
    <property type="project" value="InterPro"/>
</dbReference>
<dbReference type="InterPro" id="IPR050406">
    <property type="entry name" value="FGGY_Carb_Kinase"/>
</dbReference>
<dbReference type="InterPro" id="IPR018484">
    <property type="entry name" value="FGGY_N"/>
</dbReference>
<dbReference type="Pfam" id="PF00370">
    <property type="entry name" value="FGGY_N"/>
    <property type="match status" value="1"/>
</dbReference>
<feature type="domain" description="Carbohydrate kinase FGGY C-terminal" evidence="11">
    <location>
        <begin position="258"/>
        <end position="405"/>
    </location>
</feature>
<dbReference type="InterPro" id="IPR043129">
    <property type="entry name" value="ATPase_NBD"/>
</dbReference>
<protein>
    <recommendedName>
        <fullName evidence="9">Xylulose kinase</fullName>
        <shortName evidence="9">Xylulokinase</shortName>
        <ecNumber evidence="9">2.7.1.17</ecNumber>
    </recommendedName>
</protein>
<dbReference type="EC" id="2.7.1.17" evidence="9"/>
<dbReference type="PROSITE" id="PS00445">
    <property type="entry name" value="FGGY_KINASES_2"/>
    <property type="match status" value="1"/>
</dbReference>
<evidence type="ECO:0000256" key="7">
    <source>
        <dbReference type="ARBA" id="ARBA00023277"/>
    </source>
</evidence>
<evidence type="ECO:0000256" key="5">
    <source>
        <dbReference type="ARBA" id="ARBA00022777"/>
    </source>
</evidence>
<dbReference type="GO" id="GO:0042732">
    <property type="term" value="P:D-xylose metabolic process"/>
    <property type="evidence" value="ECO:0007669"/>
    <property type="project" value="UniProtKB-KW"/>
</dbReference>
<dbReference type="AlphaFoldDB" id="A0A841PRB8"/>
<evidence type="ECO:0000259" key="10">
    <source>
        <dbReference type="Pfam" id="PF00370"/>
    </source>
</evidence>
<keyword evidence="2 9" id="KW-0859">Xylose metabolism</keyword>
<reference evidence="12 13" key="1">
    <citation type="submission" date="2020-08" db="EMBL/GenBank/DDBJ databases">
        <title>Genomic Encyclopedia of Type Strains, Phase IV (KMG-IV): sequencing the most valuable type-strain genomes for metagenomic binning, comparative biology and taxonomic classification.</title>
        <authorList>
            <person name="Goeker M."/>
        </authorList>
    </citation>
    <scope>NUCLEOTIDE SEQUENCE [LARGE SCALE GENOMIC DNA]</scope>
    <source>
        <strain evidence="12 13">DSM 21769</strain>
    </source>
</reference>
<dbReference type="InterPro" id="IPR018483">
    <property type="entry name" value="Carb_kinase_FGGY_CS"/>
</dbReference>
<dbReference type="InterPro" id="IPR006000">
    <property type="entry name" value="Xylulokinase"/>
</dbReference>
<dbReference type="Proteomes" id="UP000568839">
    <property type="component" value="Unassembled WGS sequence"/>
</dbReference>
<evidence type="ECO:0000256" key="3">
    <source>
        <dbReference type="ARBA" id="ARBA00022679"/>
    </source>
</evidence>
<accession>A0A841PRB8</accession>
<dbReference type="GO" id="GO:0004856">
    <property type="term" value="F:D-xylulokinase activity"/>
    <property type="evidence" value="ECO:0007669"/>
    <property type="project" value="UniProtKB-EC"/>
</dbReference>
<dbReference type="SUPFAM" id="SSF53067">
    <property type="entry name" value="Actin-like ATPase domain"/>
    <property type="match status" value="2"/>
</dbReference>
<dbReference type="PANTHER" id="PTHR43095">
    <property type="entry name" value="SUGAR KINASE"/>
    <property type="match status" value="1"/>
</dbReference>
<keyword evidence="4 9" id="KW-0547">Nucleotide-binding</keyword>
<keyword evidence="3 8" id="KW-0808">Transferase</keyword>
<dbReference type="PIRSF" id="PIRSF000538">
    <property type="entry name" value="GlpK"/>
    <property type="match status" value="1"/>
</dbReference>
<name>A0A841PRB8_9BACL</name>
<feature type="domain" description="Carbohydrate kinase FGGY N-terminal" evidence="10">
    <location>
        <begin position="3"/>
        <end position="247"/>
    </location>
</feature>
<dbReference type="NCBIfam" id="TIGR01312">
    <property type="entry name" value="XylB"/>
    <property type="match status" value="1"/>
</dbReference>
<dbReference type="Pfam" id="PF02782">
    <property type="entry name" value="FGGY_C"/>
    <property type="match status" value="1"/>
</dbReference>
<dbReference type="InterPro" id="IPR000577">
    <property type="entry name" value="Carb_kinase_FGGY"/>
</dbReference>
<comment type="similarity">
    <text evidence="1 8">Belongs to the FGGY kinase family.</text>
</comment>
<evidence type="ECO:0000256" key="1">
    <source>
        <dbReference type="ARBA" id="ARBA00009156"/>
    </source>
</evidence>
<organism evidence="12 13">
    <name type="scientific">Geomicrobium halophilum</name>
    <dbReference type="NCBI Taxonomy" id="549000"/>
    <lineage>
        <taxon>Bacteria</taxon>
        <taxon>Bacillati</taxon>
        <taxon>Bacillota</taxon>
        <taxon>Bacilli</taxon>
        <taxon>Bacillales</taxon>
        <taxon>Geomicrobium</taxon>
    </lineage>
</organism>
<keyword evidence="6 9" id="KW-0067">ATP-binding</keyword>
<evidence type="ECO:0000259" key="11">
    <source>
        <dbReference type="Pfam" id="PF02782"/>
    </source>
</evidence>
<evidence type="ECO:0000256" key="8">
    <source>
        <dbReference type="RuleBase" id="RU003733"/>
    </source>
</evidence>
<dbReference type="InterPro" id="IPR018485">
    <property type="entry name" value="FGGY_C"/>
</dbReference>
<evidence type="ECO:0000256" key="6">
    <source>
        <dbReference type="ARBA" id="ARBA00022840"/>
    </source>
</evidence>
<proteinExistence type="inferred from homology"/>
<dbReference type="Gene3D" id="3.30.420.40">
    <property type="match status" value="2"/>
</dbReference>
<keyword evidence="5 8" id="KW-0418">Kinase</keyword>
<dbReference type="PROSITE" id="PS00933">
    <property type="entry name" value="FGGY_KINASES_1"/>
    <property type="match status" value="1"/>
</dbReference>
<dbReference type="CDD" id="cd07808">
    <property type="entry name" value="ASKHA_NBD_FGGY_EcXK-like"/>
    <property type="match status" value="1"/>
</dbReference>
<gene>
    <name evidence="9" type="primary">xylB</name>
    <name evidence="12" type="ORF">HNR44_003326</name>
</gene>
<dbReference type="PANTHER" id="PTHR43095:SF5">
    <property type="entry name" value="XYLULOSE KINASE"/>
    <property type="match status" value="1"/>
</dbReference>
<evidence type="ECO:0000256" key="4">
    <source>
        <dbReference type="ARBA" id="ARBA00022741"/>
    </source>
</evidence>
<evidence type="ECO:0000313" key="13">
    <source>
        <dbReference type="Proteomes" id="UP000568839"/>
    </source>
</evidence>
<evidence type="ECO:0000313" key="12">
    <source>
        <dbReference type="EMBL" id="MBB6451319.1"/>
    </source>
</evidence>
<comment type="catalytic activity">
    <reaction evidence="9">
        <text>D-xylulose + ATP = D-xylulose 5-phosphate + ADP + H(+)</text>
        <dbReference type="Rhea" id="RHEA:10964"/>
        <dbReference type="ChEBI" id="CHEBI:15378"/>
        <dbReference type="ChEBI" id="CHEBI:17140"/>
        <dbReference type="ChEBI" id="CHEBI:30616"/>
        <dbReference type="ChEBI" id="CHEBI:57737"/>
        <dbReference type="ChEBI" id="CHEBI:456216"/>
        <dbReference type="EC" id="2.7.1.17"/>
    </reaction>
</comment>
<keyword evidence="7 9" id="KW-0119">Carbohydrate metabolism</keyword>
<dbReference type="GO" id="GO:0005524">
    <property type="term" value="F:ATP binding"/>
    <property type="evidence" value="ECO:0007669"/>
    <property type="project" value="UniProtKB-KW"/>
</dbReference>
<evidence type="ECO:0000256" key="2">
    <source>
        <dbReference type="ARBA" id="ARBA00022629"/>
    </source>
</evidence>
<sequence>MSYVLGIDLGTSAVKVMLVGKDGTVHDEASKPLTLIQPQSGYSEQNPEEWYSQTVEAVKEIITRAPARSQDIEGLSFSGQMHGLVLLDENNDVLRPAILWNDTRTSKQCEHIHRIIGKEHLRELTGNEALEGFTLPKLLWVKEHEPDIFVETSYFLLPKDYVRLRITGKLHSEYSDAAGTIMLNKEKNEWSEEILHRLGIPAAICPPLVHSHAFVGEIQPSFAQATGLNEQTGAFAGGADNACGAIGSGVLSAGKSLCSIGTSGVLLSYQGEGKREVSGPLHLFHHGKAGAYYTMGVTLSAGQSLHWFKEQFAPDVDFETLLSNMSAKPGASGLLFTPYLSGERTPHSDAMIRGSFIGLDARHTRGHLTRAVIEGITFSLNETLQLLRDAGQEVDEIISIGGGPKVMLGYRFRRISSEPTFLHWKMNRVQVWEQRC</sequence>
<evidence type="ECO:0000256" key="9">
    <source>
        <dbReference type="RuleBase" id="RU364073"/>
    </source>
</evidence>